<name>K8DZ82_9FIRM</name>
<reference evidence="1 2" key="1">
    <citation type="journal article" date="2013" name="Genome Announc.">
        <title>Genome Sequence of the Sulfate-Reducing Bacterium Desulfotomaculum hydrothermale Lam5(T).</title>
        <authorList>
            <person name="Amin O."/>
            <person name="Fardeau M.L."/>
            <person name="Valette O."/>
            <person name="Hirschler-Rea A."/>
            <person name="Barbe V."/>
            <person name="Medigue C."/>
            <person name="Vacherie B."/>
            <person name="Ollivier B."/>
            <person name="Bertin P.N."/>
            <person name="Dolla A."/>
        </authorList>
    </citation>
    <scope>NUCLEOTIDE SEQUENCE [LARGE SCALE GENOMIC DNA]</scope>
    <source>
        <strain evidence="2">Lam5 / DSM 18033</strain>
    </source>
</reference>
<dbReference type="EMBL" id="CAOS01000010">
    <property type="protein sequence ID" value="CCO08342.1"/>
    <property type="molecule type" value="Genomic_DNA"/>
</dbReference>
<comment type="caution">
    <text evidence="1">The sequence shown here is derived from an EMBL/GenBank/DDBJ whole genome shotgun (WGS) entry which is preliminary data.</text>
</comment>
<dbReference type="Proteomes" id="UP000009315">
    <property type="component" value="Unassembled WGS sequence"/>
</dbReference>
<proteinExistence type="predicted"/>
<organism evidence="1 2">
    <name type="scientific">Desulforamulus hydrothermalis Lam5 = DSM 18033</name>
    <dbReference type="NCBI Taxonomy" id="1121428"/>
    <lineage>
        <taxon>Bacteria</taxon>
        <taxon>Bacillati</taxon>
        <taxon>Bacillota</taxon>
        <taxon>Clostridia</taxon>
        <taxon>Eubacteriales</taxon>
        <taxon>Peptococcaceae</taxon>
        <taxon>Desulforamulus</taxon>
    </lineage>
</organism>
<dbReference type="eggNOG" id="COG0675">
    <property type="taxonomic scope" value="Bacteria"/>
</dbReference>
<dbReference type="RefSeq" id="WP_008411723.1">
    <property type="nucleotide sequence ID" value="NZ_CAOS01000010.1"/>
</dbReference>
<dbReference type="AlphaFoldDB" id="K8DZ82"/>
<accession>K8DZ82</accession>
<sequence length="88" mass="10370">MKKRKNNKKKPTKTGGGISYTVCGEFFPEVYPAFRSQKWSRGMEDPLDTEMRLFCSCTRWAFNRLQEDNSRPEIKKQGQGTFSIYSRY</sequence>
<protein>
    <submittedName>
        <fullName evidence="1">Uncharacterized protein</fullName>
    </submittedName>
</protein>
<evidence type="ECO:0000313" key="1">
    <source>
        <dbReference type="EMBL" id="CCO08342.1"/>
    </source>
</evidence>
<evidence type="ECO:0000313" key="2">
    <source>
        <dbReference type="Proteomes" id="UP000009315"/>
    </source>
</evidence>
<gene>
    <name evidence="1" type="ORF">DESHY_30032</name>
</gene>
<keyword evidence="2" id="KW-1185">Reference proteome</keyword>
<dbReference type="STRING" id="1121428.DESHY_30032"/>